<keyword evidence="1" id="KW-1133">Transmembrane helix</keyword>
<organism evidence="2 3">
    <name type="scientific">Ruminiclostridium herbifermentans</name>
    <dbReference type="NCBI Taxonomy" id="2488810"/>
    <lineage>
        <taxon>Bacteria</taxon>
        <taxon>Bacillati</taxon>
        <taxon>Bacillota</taxon>
        <taxon>Clostridia</taxon>
        <taxon>Eubacteriales</taxon>
        <taxon>Oscillospiraceae</taxon>
        <taxon>Ruminiclostridium</taxon>
    </lineage>
</organism>
<dbReference type="RefSeq" id="WP_137698009.1">
    <property type="nucleotide sequence ID" value="NZ_CP061336.1"/>
</dbReference>
<evidence type="ECO:0008006" key="4">
    <source>
        <dbReference type="Google" id="ProtNLM"/>
    </source>
</evidence>
<evidence type="ECO:0000256" key="1">
    <source>
        <dbReference type="SAM" id="Phobius"/>
    </source>
</evidence>
<feature type="transmembrane region" description="Helical" evidence="1">
    <location>
        <begin position="179"/>
        <end position="201"/>
    </location>
</feature>
<feature type="transmembrane region" description="Helical" evidence="1">
    <location>
        <begin position="137"/>
        <end position="159"/>
    </location>
</feature>
<accession>A0A4V6ENM9</accession>
<dbReference type="AlphaFoldDB" id="A0A4V6ENM9"/>
<feature type="transmembrane region" description="Helical" evidence="1">
    <location>
        <begin position="207"/>
        <end position="226"/>
    </location>
</feature>
<keyword evidence="1" id="KW-0472">Membrane</keyword>
<proteinExistence type="predicted"/>
<gene>
    <name evidence="2" type="ORF">EHE19_004040</name>
</gene>
<keyword evidence="1" id="KW-0812">Transmembrane</keyword>
<dbReference type="KEGG" id="rher:EHE19_004040"/>
<reference evidence="2 3" key="1">
    <citation type="submission" date="2020-09" db="EMBL/GenBank/DDBJ databases">
        <title>Characterization and genome sequencing of Ruminiclostridium sp. nov. MA18.</title>
        <authorList>
            <person name="Rettenmaier R."/>
            <person name="Kowollik M.-L."/>
            <person name="Liebl W."/>
            <person name="Zverlov V."/>
        </authorList>
    </citation>
    <scope>NUCLEOTIDE SEQUENCE [LARGE SCALE GENOMIC DNA]</scope>
    <source>
        <strain evidence="2 3">MA18</strain>
    </source>
</reference>
<dbReference type="OrthoDB" id="1738588at2"/>
<feature type="transmembrane region" description="Helical" evidence="1">
    <location>
        <begin position="262"/>
        <end position="288"/>
    </location>
</feature>
<protein>
    <recommendedName>
        <fullName evidence="4">Polymer-forming cytoskeletal protein</fullName>
    </recommendedName>
</protein>
<evidence type="ECO:0000313" key="2">
    <source>
        <dbReference type="EMBL" id="QNU67654.1"/>
    </source>
</evidence>
<name>A0A4V6ENM9_9FIRM</name>
<evidence type="ECO:0000313" key="3">
    <source>
        <dbReference type="Proteomes" id="UP000306409"/>
    </source>
</evidence>
<feature type="transmembrane region" description="Helical" evidence="1">
    <location>
        <begin position="235"/>
        <end position="256"/>
    </location>
</feature>
<dbReference type="Proteomes" id="UP000306409">
    <property type="component" value="Chromosome"/>
</dbReference>
<dbReference type="EMBL" id="CP061336">
    <property type="protein sequence ID" value="QNU67654.1"/>
    <property type="molecule type" value="Genomic_DNA"/>
</dbReference>
<keyword evidence="3" id="KW-1185">Reference proteome</keyword>
<sequence>MRKISKAIIITLILLLSVPFIVSAKQSDITTGNLVIFEDRIVDNISSGNVTVVSGNADIRTNVSGSIIVVFGKATINGNVSGDVISLFGELDVLDNTIIKGNLVSIGKLKASDLISVLGTKLSIDFDIISLFKSNGIIINTFILLALFSLAIGLILISIFTKRYRSMAYSMKSGNARRLVLGLLFFISATIVLVFLIFLIIVPITYVLLVIFAEIVVGIYIGRLIFKNNNEKSTIFIEFFVGHIIASIFKIVPLILLPEGSYFALMIYGIALLVIEFVMASFGIGTIIDTGFGKNIKTVQKSK</sequence>